<dbReference type="Proteomes" id="UP000484842">
    <property type="component" value="Unassembled WGS sequence"/>
</dbReference>
<accession>A0A7X1NT73</accession>
<keyword evidence="3" id="KW-1185">Reference proteome</keyword>
<proteinExistence type="predicted"/>
<organism evidence="2 3">
    <name type="scientific">Deinococcus terrestris</name>
    <dbReference type="NCBI Taxonomy" id="2651870"/>
    <lineage>
        <taxon>Bacteria</taxon>
        <taxon>Thermotogati</taxon>
        <taxon>Deinococcota</taxon>
        <taxon>Deinococci</taxon>
        <taxon>Deinococcales</taxon>
        <taxon>Deinococcaceae</taxon>
        <taxon>Deinococcus</taxon>
    </lineage>
</organism>
<dbReference type="RefSeq" id="WP_152868290.1">
    <property type="nucleotide sequence ID" value="NZ_WBSL01000001.1"/>
</dbReference>
<feature type="region of interest" description="Disordered" evidence="1">
    <location>
        <begin position="68"/>
        <end position="96"/>
    </location>
</feature>
<gene>
    <name evidence="2" type="ORF">F8S09_01355</name>
</gene>
<dbReference type="EMBL" id="WBSL01000001">
    <property type="protein sequence ID" value="MPY65342.1"/>
    <property type="molecule type" value="Genomic_DNA"/>
</dbReference>
<dbReference type="AlphaFoldDB" id="A0A7X1NT73"/>
<evidence type="ECO:0000313" key="3">
    <source>
        <dbReference type="Proteomes" id="UP000484842"/>
    </source>
</evidence>
<evidence type="ECO:0000256" key="1">
    <source>
        <dbReference type="SAM" id="MobiDB-lite"/>
    </source>
</evidence>
<comment type="caution">
    <text evidence="2">The sequence shown here is derived from an EMBL/GenBank/DDBJ whole genome shotgun (WGS) entry which is preliminary data.</text>
</comment>
<protein>
    <submittedName>
        <fullName evidence="2">Uncharacterized protein</fullName>
    </submittedName>
</protein>
<evidence type="ECO:0000313" key="2">
    <source>
        <dbReference type="EMBL" id="MPY65342.1"/>
    </source>
</evidence>
<sequence>MTQQTVWAELVELYEYRVADVRAGGRPRGGLRALGELRTRLQAAPLDPGLTRRLRAADRLYRAYRAGEDAPAPSTLPAGAPAPRAVGTPDESAPADPAEVRAWAELRGLRWERELRAGLERMGREWLAQRGQPGLRVLHAAAESAERAAQGQSGGAAVPAAGDPLVSLDRPAVARDLLHGVAALMGTHSGWARLRSALLVLEAEPLPRHADADVLAAHLRAAEREPLAPAARDELVRALREAHPAGQGTHERPVLREAAAEVRRRLDTLMEAAPSPSLAPGTDLPGGAILYAATPRAALAAPAPGANSLTLHLAGGREATWQGLDLTWQRVGAGWQLLVEGPGGRTVALLHPERPAAERVQTLPLGPLAPGEAALRLSLSGAYLTLDWLTPPGPGLADLAAQVRIVAALLRPDEGYAGLRLARAVAGVLRGAPVDLDALGPRSAARYAAAPPGALLTLARKGAAALHARAARLSPAELDAVLEQARARLDLGEEAALRLRGAVLAAREPLPRAAQPVAGGEATLTGDGTCTRLRLPRDPHLILRAAGTELEVRPGLGALIVQPPGDAEQELADLLVLNLPGAQVLLVRALEDLGGAVLVE</sequence>
<name>A0A7X1NT73_9DEIO</name>
<reference evidence="2 3" key="1">
    <citation type="submission" date="2019-10" db="EMBL/GenBank/DDBJ databases">
        <title>Deinococcus sp. isolated from soil.</title>
        <authorList>
            <person name="Li Y."/>
            <person name="Wang J."/>
        </authorList>
    </citation>
    <scope>NUCLEOTIDE SEQUENCE [LARGE SCALE GENOMIC DNA]</scope>
    <source>
        <strain evidence="2 3">SDU3-2</strain>
    </source>
</reference>